<dbReference type="EMBL" id="BLAB01000001">
    <property type="protein sequence ID" value="GER93097.1"/>
    <property type="molecule type" value="Genomic_DNA"/>
</dbReference>
<proteinExistence type="predicted"/>
<protein>
    <recommendedName>
        <fullName evidence="1">D-glycero-beta-D-manno-heptose 1-phosphate adenylyltransferase</fullName>
        <ecNumber evidence="1">2.7.7.70</ecNumber>
    </recommendedName>
</protein>
<evidence type="ECO:0000259" key="8">
    <source>
        <dbReference type="Pfam" id="PF01467"/>
    </source>
</evidence>
<keyword evidence="5" id="KW-0067">ATP-binding</keyword>
<gene>
    <name evidence="9" type="ORF">A45J_0830</name>
</gene>
<dbReference type="GO" id="GO:0005975">
    <property type="term" value="P:carbohydrate metabolic process"/>
    <property type="evidence" value="ECO:0007669"/>
    <property type="project" value="InterPro"/>
</dbReference>
<comment type="caution">
    <text evidence="9">The sequence shown here is derived from an EMBL/GenBank/DDBJ whole genome shotgun (WGS) entry which is preliminary data.</text>
</comment>
<dbReference type="Gene3D" id="3.40.50.620">
    <property type="entry name" value="HUPs"/>
    <property type="match status" value="1"/>
</dbReference>
<reference evidence="9" key="1">
    <citation type="submission" date="2019-10" db="EMBL/GenBank/DDBJ databases">
        <title>Metagenomic sequencing of thiosulfate-disproportionating enrichment culture.</title>
        <authorList>
            <person name="Umezawa K."/>
            <person name="Kojima H."/>
            <person name="Fukui M."/>
        </authorList>
    </citation>
    <scope>NUCLEOTIDE SEQUENCE</scope>
    <source>
        <strain evidence="9">45J</strain>
    </source>
</reference>
<sequence length="155" mass="17499">MGQILNWDDLKTMIDKLKANGKKIVFTNGCFDIIHIGHIRYLREAKKLGDILIVGLNSDSSVSKIKPGRPINTERHRAEILSSLEMVDYVTIFNEDTPYELIKHLMPDVLVKGGDWKIEDIVGSDIVTEVYSLPYVEGISTTEIINKIISSEKNL</sequence>
<organism evidence="9">
    <name type="scientific">hot springs metagenome</name>
    <dbReference type="NCBI Taxonomy" id="433727"/>
    <lineage>
        <taxon>unclassified sequences</taxon>
        <taxon>metagenomes</taxon>
        <taxon>ecological metagenomes</taxon>
    </lineage>
</organism>
<keyword evidence="6" id="KW-0119">Carbohydrate metabolism</keyword>
<dbReference type="AlphaFoldDB" id="A0A5J4L2U3"/>
<dbReference type="PANTHER" id="PTHR43793:SF2">
    <property type="entry name" value="BIFUNCTIONAL PROTEIN HLDE"/>
    <property type="match status" value="1"/>
</dbReference>
<evidence type="ECO:0000256" key="2">
    <source>
        <dbReference type="ARBA" id="ARBA00022679"/>
    </source>
</evidence>
<dbReference type="InterPro" id="IPR014729">
    <property type="entry name" value="Rossmann-like_a/b/a_fold"/>
</dbReference>
<dbReference type="InterPro" id="IPR004821">
    <property type="entry name" value="Cyt_trans-like"/>
</dbReference>
<dbReference type="GO" id="GO:0016773">
    <property type="term" value="F:phosphotransferase activity, alcohol group as acceptor"/>
    <property type="evidence" value="ECO:0007669"/>
    <property type="project" value="InterPro"/>
</dbReference>
<keyword evidence="3 9" id="KW-0548">Nucleotidyltransferase</keyword>
<dbReference type="NCBIfam" id="TIGR00125">
    <property type="entry name" value="cyt_tran_rel"/>
    <property type="match status" value="1"/>
</dbReference>
<dbReference type="NCBIfam" id="TIGR02199">
    <property type="entry name" value="rfaE_dom_II"/>
    <property type="match status" value="1"/>
</dbReference>
<dbReference type="GO" id="GO:0016779">
    <property type="term" value="F:nucleotidyltransferase activity"/>
    <property type="evidence" value="ECO:0007669"/>
    <property type="project" value="UniProtKB-KW"/>
</dbReference>
<name>A0A5J4L2U3_9ZZZZ</name>
<evidence type="ECO:0000256" key="6">
    <source>
        <dbReference type="ARBA" id="ARBA00023277"/>
    </source>
</evidence>
<evidence type="ECO:0000256" key="3">
    <source>
        <dbReference type="ARBA" id="ARBA00022695"/>
    </source>
</evidence>
<comment type="catalytic activity">
    <reaction evidence="7">
        <text>D-glycero-beta-D-manno-heptose 1-phosphate + ATP + H(+) = ADP-D-glycero-beta-D-manno-heptose + diphosphate</text>
        <dbReference type="Rhea" id="RHEA:27465"/>
        <dbReference type="ChEBI" id="CHEBI:15378"/>
        <dbReference type="ChEBI" id="CHEBI:30616"/>
        <dbReference type="ChEBI" id="CHEBI:33019"/>
        <dbReference type="ChEBI" id="CHEBI:59967"/>
        <dbReference type="ChEBI" id="CHEBI:61593"/>
        <dbReference type="EC" id="2.7.7.70"/>
    </reaction>
</comment>
<evidence type="ECO:0000256" key="7">
    <source>
        <dbReference type="ARBA" id="ARBA00047428"/>
    </source>
</evidence>
<evidence type="ECO:0000313" key="9">
    <source>
        <dbReference type="EMBL" id="GER93097.1"/>
    </source>
</evidence>
<dbReference type="InterPro" id="IPR050385">
    <property type="entry name" value="Archaeal_FAD_synthase"/>
</dbReference>
<keyword evidence="4" id="KW-0547">Nucleotide-binding</keyword>
<keyword evidence="2 9" id="KW-0808">Transferase</keyword>
<evidence type="ECO:0000256" key="1">
    <source>
        <dbReference type="ARBA" id="ARBA00012519"/>
    </source>
</evidence>
<dbReference type="EC" id="2.7.7.70" evidence="1"/>
<evidence type="ECO:0000256" key="4">
    <source>
        <dbReference type="ARBA" id="ARBA00022741"/>
    </source>
</evidence>
<feature type="domain" description="Cytidyltransferase-like" evidence="8">
    <location>
        <begin position="26"/>
        <end position="146"/>
    </location>
</feature>
<dbReference type="PANTHER" id="PTHR43793">
    <property type="entry name" value="FAD SYNTHASE"/>
    <property type="match status" value="1"/>
</dbReference>
<dbReference type="InterPro" id="IPR011914">
    <property type="entry name" value="RfaE_dom_II"/>
</dbReference>
<dbReference type="GO" id="GO:0005524">
    <property type="term" value="F:ATP binding"/>
    <property type="evidence" value="ECO:0007669"/>
    <property type="project" value="UniProtKB-KW"/>
</dbReference>
<dbReference type="Pfam" id="PF01467">
    <property type="entry name" value="CTP_transf_like"/>
    <property type="match status" value="1"/>
</dbReference>
<accession>A0A5J4L2U3</accession>
<dbReference type="SUPFAM" id="SSF52374">
    <property type="entry name" value="Nucleotidylyl transferase"/>
    <property type="match status" value="1"/>
</dbReference>
<evidence type="ECO:0000256" key="5">
    <source>
        <dbReference type="ARBA" id="ARBA00022840"/>
    </source>
</evidence>